<name>A0AAJ0HM15_9PEZI</name>
<dbReference type="EMBL" id="JAUIQD010000003">
    <property type="protein sequence ID" value="KAK3357234.1"/>
    <property type="molecule type" value="Genomic_DNA"/>
</dbReference>
<keyword evidence="2" id="KW-1185">Reference proteome</keyword>
<organism evidence="1 2">
    <name type="scientific">Lasiosphaeria hispida</name>
    <dbReference type="NCBI Taxonomy" id="260671"/>
    <lineage>
        <taxon>Eukaryota</taxon>
        <taxon>Fungi</taxon>
        <taxon>Dikarya</taxon>
        <taxon>Ascomycota</taxon>
        <taxon>Pezizomycotina</taxon>
        <taxon>Sordariomycetes</taxon>
        <taxon>Sordariomycetidae</taxon>
        <taxon>Sordariales</taxon>
        <taxon>Lasiosphaeriaceae</taxon>
        <taxon>Lasiosphaeria</taxon>
    </lineage>
</organism>
<dbReference type="Proteomes" id="UP001275084">
    <property type="component" value="Unassembled WGS sequence"/>
</dbReference>
<accession>A0AAJ0HM15</accession>
<reference evidence="1" key="1">
    <citation type="journal article" date="2023" name="Mol. Phylogenet. Evol.">
        <title>Genome-scale phylogeny and comparative genomics of the fungal order Sordariales.</title>
        <authorList>
            <person name="Hensen N."/>
            <person name="Bonometti L."/>
            <person name="Westerberg I."/>
            <person name="Brannstrom I.O."/>
            <person name="Guillou S."/>
            <person name="Cros-Aarteil S."/>
            <person name="Calhoun S."/>
            <person name="Haridas S."/>
            <person name="Kuo A."/>
            <person name="Mondo S."/>
            <person name="Pangilinan J."/>
            <person name="Riley R."/>
            <person name="LaButti K."/>
            <person name="Andreopoulos B."/>
            <person name="Lipzen A."/>
            <person name="Chen C."/>
            <person name="Yan M."/>
            <person name="Daum C."/>
            <person name="Ng V."/>
            <person name="Clum A."/>
            <person name="Steindorff A."/>
            <person name="Ohm R.A."/>
            <person name="Martin F."/>
            <person name="Silar P."/>
            <person name="Natvig D.O."/>
            <person name="Lalanne C."/>
            <person name="Gautier V."/>
            <person name="Ament-Velasquez S.L."/>
            <person name="Kruys A."/>
            <person name="Hutchinson M.I."/>
            <person name="Powell A.J."/>
            <person name="Barry K."/>
            <person name="Miller A.N."/>
            <person name="Grigoriev I.V."/>
            <person name="Debuchy R."/>
            <person name="Gladieux P."/>
            <person name="Hiltunen Thoren M."/>
            <person name="Johannesson H."/>
        </authorList>
    </citation>
    <scope>NUCLEOTIDE SEQUENCE</scope>
    <source>
        <strain evidence="1">CBS 955.72</strain>
    </source>
</reference>
<dbReference type="AlphaFoldDB" id="A0AAJ0HM15"/>
<evidence type="ECO:0000313" key="1">
    <source>
        <dbReference type="EMBL" id="KAK3357234.1"/>
    </source>
</evidence>
<protein>
    <submittedName>
        <fullName evidence="1">Uncharacterized protein</fullName>
    </submittedName>
</protein>
<proteinExistence type="predicted"/>
<evidence type="ECO:0000313" key="2">
    <source>
        <dbReference type="Proteomes" id="UP001275084"/>
    </source>
</evidence>
<gene>
    <name evidence="1" type="ORF">B0T25DRAFT_151303</name>
</gene>
<sequence length="149" mass="16023">MRTCRPSRAAHGRRLMGGGSFVLAFYTPNSRGVHPTLHAPSDELRTTKTPPDLVIVLYLSNVLVPRPGVAQPYSPRFAPGVRGPAPSRPPAPYPMASAMQPNKWDCLNPLLDGGKDGITAALVFFACPHSSLSTRPRRFSVRLGPSPAV</sequence>
<comment type="caution">
    <text evidence="1">The sequence shown here is derived from an EMBL/GenBank/DDBJ whole genome shotgun (WGS) entry which is preliminary data.</text>
</comment>
<reference evidence="1" key="2">
    <citation type="submission" date="2023-06" db="EMBL/GenBank/DDBJ databases">
        <authorList>
            <consortium name="Lawrence Berkeley National Laboratory"/>
            <person name="Haridas S."/>
            <person name="Hensen N."/>
            <person name="Bonometti L."/>
            <person name="Westerberg I."/>
            <person name="Brannstrom I.O."/>
            <person name="Guillou S."/>
            <person name="Cros-Aarteil S."/>
            <person name="Calhoun S."/>
            <person name="Kuo A."/>
            <person name="Mondo S."/>
            <person name="Pangilinan J."/>
            <person name="Riley R."/>
            <person name="Labutti K."/>
            <person name="Andreopoulos B."/>
            <person name="Lipzen A."/>
            <person name="Chen C."/>
            <person name="Yanf M."/>
            <person name="Daum C."/>
            <person name="Ng V."/>
            <person name="Clum A."/>
            <person name="Steindorff A."/>
            <person name="Ohm R."/>
            <person name="Martin F."/>
            <person name="Silar P."/>
            <person name="Natvig D."/>
            <person name="Lalanne C."/>
            <person name="Gautier V."/>
            <person name="Ament-Velasquez S.L."/>
            <person name="Kruys A."/>
            <person name="Hutchinson M.I."/>
            <person name="Powell A.J."/>
            <person name="Barry K."/>
            <person name="Miller A.N."/>
            <person name="Grigoriev I.V."/>
            <person name="Debuchy R."/>
            <person name="Gladieux P."/>
            <person name="Thoren M.H."/>
            <person name="Johannesson H."/>
        </authorList>
    </citation>
    <scope>NUCLEOTIDE SEQUENCE</scope>
    <source>
        <strain evidence="1">CBS 955.72</strain>
    </source>
</reference>